<proteinExistence type="predicted"/>
<dbReference type="OrthoDB" id="10060419at2759"/>
<comment type="caution">
    <text evidence="1">The sequence shown here is derived from an EMBL/GenBank/DDBJ whole genome shotgun (WGS) entry which is preliminary data.</text>
</comment>
<organism evidence="1 2">
    <name type="scientific">Eleutherodactylus coqui</name>
    <name type="common">Puerto Rican coqui</name>
    <dbReference type="NCBI Taxonomy" id="57060"/>
    <lineage>
        <taxon>Eukaryota</taxon>
        <taxon>Metazoa</taxon>
        <taxon>Chordata</taxon>
        <taxon>Craniata</taxon>
        <taxon>Vertebrata</taxon>
        <taxon>Euteleostomi</taxon>
        <taxon>Amphibia</taxon>
        <taxon>Batrachia</taxon>
        <taxon>Anura</taxon>
        <taxon>Neobatrachia</taxon>
        <taxon>Hyloidea</taxon>
        <taxon>Eleutherodactylidae</taxon>
        <taxon>Eleutherodactylinae</taxon>
        <taxon>Eleutherodactylus</taxon>
        <taxon>Eleutherodactylus</taxon>
    </lineage>
</organism>
<protein>
    <submittedName>
        <fullName evidence="1">Uncharacterized protein</fullName>
    </submittedName>
</protein>
<dbReference type="PANTHER" id="PTHR45913">
    <property type="entry name" value="EPM2A-INTERACTING PROTEIN 1"/>
    <property type="match status" value="1"/>
</dbReference>
<name>A0A8J6EJX0_ELECQ</name>
<gene>
    <name evidence="1" type="ORF">GDO78_018245</name>
</gene>
<dbReference type="PANTHER" id="PTHR45913:SF19">
    <property type="entry name" value="LOW QUALITY PROTEIN: ZINC FINGER BED DOMAIN-CONTAINING PROTEIN 5-LIKE"/>
    <property type="match status" value="1"/>
</dbReference>
<evidence type="ECO:0000313" key="2">
    <source>
        <dbReference type="Proteomes" id="UP000770717"/>
    </source>
</evidence>
<reference evidence="1" key="1">
    <citation type="thesis" date="2020" institute="ProQuest LLC" country="789 East Eisenhower Parkway, Ann Arbor, MI, USA">
        <title>Comparative Genomics and Chromosome Evolution.</title>
        <authorList>
            <person name="Mudd A.B."/>
        </authorList>
    </citation>
    <scope>NUCLEOTIDE SEQUENCE</scope>
    <source>
        <strain evidence="1">HN-11 Male</strain>
        <tissue evidence="1">Kidney and liver</tissue>
    </source>
</reference>
<dbReference type="AlphaFoldDB" id="A0A8J6EJX0"/>
<keyword evidence="2" id="KW-1185">Reference proteome</keyword>
<evidence type="ECO:0000313" key="1">
    <source>
        <dbReference type="EMBL" id="KAG9470295.1"/>
    </source>
</evidence>
<accession>A0A8J6EJX0</accession>
<dbReference type="EMBL" id="WNTK01000312">
    <property type="protein sequence ID" value="KAG9470295.1"/>
    <property type="molecule type" value="Genomic_DNA"/>
</dbReference>
<dbReference type="Proteomes" id="UP000770717">
    <property type="component" value="Unassembled WGS sequence"/>
</dbReference>
<sequence length="349" mass="39987">MANIMLGKAAENKLSQIPFSNDTLGSRIGDMSDDILAQVVGDLISSPAKFSLQLNRTTNVSNLGQLVVFLCFVKYDVIKKDFLFYKPLTTTTKAASMKKLVDDFFRDNLLWDLVSAVCSHGAPVMLGRNSGFGVLVKGNAPHIIVMHCVLHRNALATQTLSPKLSEVLKIVVECVNYVQNSALKNRIFKELCNEMGSEFEVILYHYNVWSLSLEKVLNRVFGMRVKLTLFLREHQHCHVDCFKNSEFWRTWPISLMLLDHLIQQMQVDGVNIIKTEENLKAFRIKLPLWKRQAENDKFASFPLWMTVMLDIKTKIRNRRGCENDMRVARAEVKPCISEHVSERQQQKSH</sequence>